<gene>
    <name evidence="1" type="ORF">M8C21_017542</name>
</gene>
<keyword evidence="2" id="KW-1185">Reference proteome</keyword>
<dbReference type="Proteomes" id="UP001206925">
    <property type="component" value="Unassembled WGS sequence"/>
</dbReference>
<organism evidence="1 2">
    <name type="scientific">Ambrosia artemisiifolia</name>
    <name type="common">Common ragweed</name>
    <dbReference type="NCBI Taxonomy" id="4212"/>
    <lineage>
        <taxon>Eukaryota</taxon>
        <taxon>Viridiplantae</taxon>
        <taxon>Streptophyta</taxon>
        <taxon>Embryophyta</taxon>
        <taxon>Tracheophyta</taxon>
        <taxon>Spermatophyta</taxon>
        <taxon>Magnoliopsida</taxon>
        <taxon>eudicotyledons</taxon>
        <taxon>Gunneridae</taxon>
        <taxon>Pentapetalae</taxon>
        <taxon>asterids</taxon>
        <taxon>campanulids</taxon>
        <taxon>Asterales</taxon>
        <taxon>Asteraceae</taxon>
        <taxon>Asteroideae</taxon>
        <taxon>Heliantheae alliance</taxon>
        <taxon>Heliantheae</taxon>
        <taxon>Ambrosia</taxon>
    </lineage>
</organism>
<proteinExistence type="predicted"/>
<reference evidence="1" key="1">
    <citation type="submission" date="2022-06" db="EMBL/GenBank/DDBJ databases">
        <title>Uncovering the hologenomic basis of an extraordinary plant invasion.</title>
        <authorList>
            <person name="Bieker V.C."/>
            <person name="Martin M.D."/>
            <person name="Gilbert T."/>
            <person name="Hodgins K."/>
            <person name="Battlay P."/>
            <person name="Petersen B."/>
            <person name="Wilson J."/>
        </authorList>
    </citation>
    <scope>NUCLEOTIDE SEQUENCE</scope>
    <source>
        <strain evidence="1">AA19_3_7</strain>
        <tissue evidence="1">Leaf</tissue>
    </source>
</reference>
<accession>A0AAD5C6G1</accession>
<evidence type="ECO:0000313" key="1">
    <source>
        <dbReference type="EMBL" id="KAI7735368.1"/>
    </source>
</evidence>
<comment type="caution">
    <text evidence="1">The sequence shown here is derived from an EMBL/GenBank/DDBJ whole genome shotgun (WGS) entry which is preliminary data.</text>
</comment>
<name>A0AAD5C6G1_AMBAR</name>
<protein>
    <submittedName>
        <fullName evidence="1">Uncharacterized protein</fullName>
    </submittedName>
</protein>
<dbReference type="EMBL" id="JAMZMK010009496">
    <property type="protein sequence ID" value="KAI7735368.1"/>
    <property type="molecule type" value="Genomic_DNA"/>
</dbReference>
<sequence>MFSADFRAPVMILGGESASSEAAAVVIDRYDEDVVEWLSAKKGVREGSLLEFMSPLEKLVYPSSLFSILSNKQRTRPALFNEFSMMLDPGEPSFTPKKSKPRVVMFAGLQGKMALATHFQTSCLMKVKVATLFFSEGSEVVDQVRLEFPRFLISVPSPSLVLHPRYGGLFLYKSEEQEHHRCQNVSYAVTTAGIDSSTRNVGKQNLDTRKTLNRSPSLIKLSPASHFRQDFTLACVTTEPSFVDNKDTRKTLQDVLLRSIHPSTSREEDCR</sequence>
<dbReference type="AlphaFoldDB" id="A0AAD5C6G1"/>
<evidence type="ECO:0000313" key="2">
    <source>
        <dbReference type="Proteomes" id="UP001206925"/>
    </source>
</evidence>